<evidence type="ECO:0000256" key="1">
    <source>
        <dbReference type="ARBA" id="ARBA00006890"/>
    </source>
</evidence>
<reference evidence="7" key="1">
    <citation type="journal article" date="2020" name="mSystems">
        <title>Genome- and Community-Level Interaction Insights into Carbon Utilization and Element Cycling Functions of Hydrothermarchaeota in Hydrothermal Sediment.</title>
        <authorList>
            <person name="Zhou Z."/>
            <person name="Liu Y."/>
            <person name="Xu W."/>
            <person name="Pan J."/>
            <person name="Luo Z.H."/>
            <person name="Li M."/>
        </authorList>
    </citation>
    <scope>NUCLEOTIDE SEQUENCE [LARGE SCALE GENOMIC DNA]</scope>
    <source>
        <strain evidence="8">SpSt-622</strain>
        <strain evidence="7">SpSt-642</strain>
    </source>
</reference>
<comment type="catalytic activity">
    <reaction evidence="5">
        <text>alpha-D-glucose 1-phosphate + UTP + H(+) = UDP-alpha-D-glucose + diphosphate</text>
        <dbReference type="Rhea" id="RHEA:19889"/>
        <dbReference type="ChEBI" id="CHEBI:15378"/>
        <dbReference type="ChEBI" id="CHEBI:33019"/>
        <dbReference type="ChEBI" id="CHEBI:46398"/>
        <dbReference type="ChEBI" id="CHEBI:58601"/>
        <dbReference type="ChEBI" id="CHEBI:58885"/>
        <dbReference type="EC" id="2.7.7.9"/>
    </reaction>
</comment>
<dbReference type="SUPFAM" id="SSF53448">
    <property type="entry name" value="Nucleotide-diphospho-sugar transferases"/>
    <property type="match status" value="1"/>
</dbReference>
<dbReference type="Gene3D" id="3.90.550.10">
    <property type="entry name" value="Spore Coat Polysaccharide Biosynthesis Protein SpsA, Chain A"/>
    <property type="match status" value="1"/>
</dbReference>
<evidence type="ECO:0000259" key="6">
    <source>
        <dbReference type="Pfam" id="PF00483"/>
    </source>
</evidence>
<gene>
    <name evidence="8" type="ORF">ENT92_01920</name>
    <name evidence="7" type="ORF">ENU14_07245</name>
</gene>
<dbReference type="InterPro" id="IPR029044">
    <property type="entry name" value="Nucleotide-diphossugar_trans"/>
</dbReference>
<dbReference type="EC" id="2.7.7.9" evidence="2"/>
<dbReference type="Pfam" id="PF00483">
    <property type="entry name" value="NTP_transferase"/>
    <property type="match status" value="1"/>
</dbReference>
<proteinExistence type="inferred from homology"/>
<evidence type="ECO:0000256" key="2">
    <source>
        <dbReference type="ARBA" id="ARBA00012415"/>
    </source>
</evidence>
<dbReference type="EMBL" id="DTAN01000076">
    <property type="protein sequence ID" value="HGU64960.1"/>
    <property type="molecule type" value="Genomic_DNA"/>
</dbReference>
<keyword evidence="4" id="KW-0548">Nucleotidyltransferase</keyword>
<dbReference type="PANTHER" id="PTHR43197">
    <property type="entry name" value="UTP--GLUCOSE-1-PHOSPHATE URIDYLYLTRANSFERASE"/>
    <property type="match status" value="1"/>
</dbReference>
<accession>A0A7C4D9L9</accession>
<protein>
    <recommendedName>
        <fullName evidence="2">UTP--glucose-1-phosphate uridylyltransferase</fullName>
        <ecNumber evidence="2">2.7.7.9</ecNumber>
    </recommendedName>
</protein>
<evidence type="ECO:0000313" key="8">
    <source>
        <dbReference type="EMBL" id="HGU64960.1"/>
    </source>
</evidence>
<dbReference type="GO" id="GO:0003983">
    <property type="term" value="F:UTP:glucose-1-phosphate uridylyltransferase activity"/>
    <property type="evidence" value="ECO:0007669"/>
    <property type="project" value="UniProtKB-EC"/>
</dbReference>
<dbReference type="AlphaFoldDB" id="A0A7C4D9L9"/>
<dbReference type="EMBL" id="DTBJ01000060">
    <property type="protein sequence ID" value="HGM59356.1"/>
    <property type="molecule type" value="Genomic_DNA"/>
</dbReference>
<evidence type="ECO:0000256" key="4">
    <source>
        <dbReference type="ARBA" id="ARBA00022695"/>
    </source>
</evidence>
<evidence type="ECO:0000313" key="7">
    <source>
        <dbReference type="EMBL" id="HGM59356.1"/>
    </source>
</evidence>
<dbReference type="PANTHER" id="PTHR43197:SF1">
    <property type="entry name" value="UTP--GLUCOSE-1-PHOSPHATE URIDYLYLTRANSFERASE"/>
    <property type="match status" value="1"/>
</dbReference>
<organism evidence="7">
    <name type="scientific">Staphylothermus marinus</name>
    <dbReference type="NCBI Taxonomy" id="2280"/>
    <lineage>
        <taxon>Archaea</taxon>
        <taxon>Thermoproteota</taxon>
        <taxon>Thermoprotei</taxon>
        <taxon>Desulfurococcales</taxon>
        <taxon>Desulfurococcaceae</taxon>
        <taxon>Staphylothermus</taxon>
    </lineage>
</organism>
<evidence type="ECO:0000256" key="5">
    <source>
        <dbReference type="ARBA" id="ARBA00048128"/>
    </source>
</evidence>
<name>A0A7C4D9L9_STAMA</name>
<comment type="similarity">
    <text evidence="1">Belongs to the UDPGP type 2 family.</text>
</comment>
<comment type="caution">
    <text evidence="7">The sequence shown here is derived from an EMBL/GenBank/DDBJ whole genome shotgun (WGS) entry which is preliminary data.</text>
</comment>
<keyword evidence="3" id="KW-0808">Transferase</keyword>
<sequence>MDSAIIPAAGLGTRLTPFTKEIPKEMLPILIKRNENIIVEPVLHYIYDSLYSIGVRNFLFIVGRGKRVIEDYFTPDWSFVEYLKKIGKHKESSILEEFYEKIENSNIIMVNQPEPKGFGDAVLRTRNLINTEPFIVHAGDDIIYPTHSENIVNLLNHYYKYRPKAVFLYDVSNNPERYGVITGEDKTSYIEVYDIVEKPEKPLSRNVVVAIYVFDKEIFEALDKTKPSKGEHQLTDAIKYLLKKGYEIHAVRVNGIRLDLGTPDQYLYALKTFVEKSLLG</sequence>
<feature type="domain" description="Nucleotidyl transferase" evidence="6">
    <location>
        <begin position="4"/>
        <end position="271"/>
    </location>
</feature>
<evidence type="ECO:0000256" key="3">
    <source>
        <dbReference type="ARBA" id="ARBA00022679"/>
    </source>
</evidence>
<dbReference type="InterPro" id="IPR005835">
    <property type="entry name" value="NTP_transferase_dom"/>
</dbReference>
<dbReference type="GO" id="GO:0006011">
    <property type="term" value="P:UDP-alpha-D-glucose metabolic process"/>
    <property type="evidence" value="ECO:0007669"/>
    <property type="project" value="InterPro"/>
</dbReference>
<dbReference type="InterPro" id="IPR005771">
    <property type="entry name" value="GalU_uridylyltTrfase_bac/arc"/>
</dbReference>